<dbReference type="RefSeq" id="WP_185273979.1">
    <property type="nucleotide sequence ID" value="NZ_CP055156.1"/>
</dbReference>
<dbReference type="SUPFAM" id="SSF53649">
    <property type="entry name" value="Alkaline phosphatase-like"/>
    <property type="match status" value="1"/>
</dbReference>
<dbReference type="InterPro" id="IPR017850">
    <property type="entry name" value="Alkaline_phosphatase_core_sf"/>
</dbReference>
<dbReference type="AlphaFoldDB" id="A0A7G7G7J3"/>
<protein>
    <submittedName>
        <fullName evidence="1">Alkaline phosphatase family protein</fullName>
    </submittedName>
</protein>
<sequence length="446" mass="48629">MKYLFSVLFLNFFVFYQTLGQAAKHVVIISIDGFRPEFYQDKSWAAPNLQLMAANGVQANGVRGVFPSVTYPSHTTIITGVMPLQHGIYYNSPFEPDGATGRWYWEENLIKTETLWDAARKAGLKTASVFWPVSAGAPIDYNIPEVWSLDKNMDRVTPVRQGAFPKGLFEEIEQNATGKLEVRDLNSDYLIADENGSRMAAYLIETYQPNLLTFHVFTVDHAAHSEGRDGEHVRKAVATADRAVGNILEAIEKAGIKESTAVIVTGDHGFVDIKQSFAPNVLLAKNGLIGKEKGDWKAKFHTSGASAFLHLKKPNDKQTIAQVKKLLAALPEDQKKLFRVVERAELDKIGADPNAVLALAPVPSITLSATTEGEILKAAKGGTHGFFPDFKEIQTGFVGYGAGFTQKNTVPLMGLEDIAPLVSRLLGVPSPTSNPSKSGALEAAVK</sequence>
<reference evidence="1 2" key="1">
    <citation type="journal article" date="2018" name="Int. J. Syst. Evol. Microbiol.">
        <title>Adhaeribacter swui sp. nov., isolated from wet mud.</title>
        <authorList>
            <person name="Kim D.U."/>
            <person name="Kim K.W."/>
            <person name="Kang M.S."/>
            <person name="Kim J.Y."/>
            <person name="Jang J.H."/>
            <person name="Kim M.K."/>
        </authorList>
    </citation>
    <scope>NUCLEOTIDE SEQUENCE [LARGE SCALE GENOMIC DNA]</scope>
    <source>
        <strain evidence="1 2">KCTC 52873</strain>
    </source>
</reference>
<evidence type="ECO:0000313" key="1">
    <source>
        <dbReference type="EMBL" id="QNF33127.1"/>
    </source>
</evidence>
<dbReference type="EMBL" id="CP055156">
    <property type="protein sequence ID" value="QNF33127.1"/>
    <property type="molecule type" value="Genomic_DNA"/>
</dbReference>
<accession>A0A7G7G7J3</accession>
<dbReference type="Gene3D" id="3.40.720.10">
    <property type="entry name" value="Alkaline Phosphatase, subunit A"/>
    <property type="match status" value="1"/>
</dbReference>
<dbReference type="KEGG" id="aswu:HUW51_10465"/>
<dbReference type="Pfam" id="PF01663">
    <property type="entry name" value="Phosphodiest"/>
    <property type="match status" value="1"/>
</dbReference>
<evidence type="ECO:0000313" key="2">
    <source>
        <dbReference type="Proteomes" id="UP000515237"/>
    </source>
</evidence>
<proteinExistence type="predicted"/>
<name>A0A7G7G7J3_9BACT</name>
<organism evidence="1 2">
    <name type="scientific">Adhaeribacter swui</name>
    <dbReference type="NCBI Taxonomy" id="2086471"/>
    <lineage>
        <taxon>Bacteria</taxon>
        <taxon>Pseudomonadati</taxon>
        <taxon>Bacteroidota</taxon>
        <taxon>Cytophagia</taxon>
        <taxon>Cytophagales</taxon>
        <taxon>Hymenobacteraceae</taxon>
        <taxon>Adhaeribacter</taxon>
    </lineage>
</organism>
<dbReference type="PANTHER" id="PTHR10151">
    <property type="entry name" value="ECTONUCLEOTIDE PYROPHOSPHATASE/PHOSPHODIESTERASE"/>
    <property type="match status" value="1"/>
</dbReference>
<keyword evidence="2" id="KW-1185">Reference proteome</keyword>
<gene>
    <name evidence="1" type="ORF">HUW51_10465</name>
</gene>
<dbReference type="GO" id="GO:0016787">
    <property type="term" value="F:hydrolase activity"/>
    <property type="evidence" value="ECO:0007669"/>
    <property type="project" value="UniProtKB-ARBA"/>
</dbReference>
<dbReference type="Proteomes" id="UP000515237">
    <property type="component" value="Chromosome"/>
</dbReference>
<dbReference type="PANTHER" id="PTHR10151:SF120">
    <property type="entry name" value="BIS(5'-ADENOSYL)-TRIPHOSPHATASE"/>
    <property type="match status" value="1"/>
</dbReference>
<dbReference type="InterPro" id="IPR002591">
    <property type="entry name" value="Phosphodiest/P_Trfase"/>
</dbReference>
<dbReference type="CDD" id="cd16018">
    <property type="entry name" value="Enpp"/>
    <property type="match status" value="1"/>
</dbReference>